<dbReference type="STRING" id="2880.D7FNA2"/>
<dbReference type="AlphaFoldDB" id="D7FNA2"/>
<evidence type="ECO:0000259" key="2">
    <source>
        <dbReference type="PROSITE" id="PS51746"/>
    </source>
</evidence>
<dbReference type="PROSITE" id="PS51746">
    <property type="entry name" value="PPM_2"/>
    <property type="match status" value="1"/>
</dbReference>
<dbReference type="OrthoDB" id="10264738at2759"/>
<name>D7FNA2_ECTSI</name>
<proteinExistence type="predicted"/>
<evidence type="ECO:0000256" key="1">
    <source>
        <dbReference type="SAM" id="MobiDB-lite"/>
    </source>
</evidence>
<dbReference type="Gene3D" id="3.60.40.10">
    <property type="entry name" value="PPM-type phosphatase domain"/>
    <property type="match status" value="1"/>
</dbReference>
<feature type="compositionally biased region" description="Pro residues" evidence="1">
    <location>
        <begin position="94"/>
        <end position="103"/>
    </location>
</feature>
<gene>
    <name evidence="3" type="ORF">Esi_0177_0058</name>
</gene>
<dbReference type="InParanoid" id="D7FNA2"/>
<accession>D7FNA2</accession>
<dbReference type="Proteomes" id="UP000002630">
    <property type="component" value="Linkage Group LG10"/>
</dbReference>
<dbReference type="EMBL" id="FN649735">
    <property type="protein sequence ID" value="CBJ30159.1"/>
    <property type="molecule type" value="Genomic_DNA"/>
</dbReference>
<keyword evidence="4" id="KW-1185">Reference proteome</keyword>
<feature type="domain" description="PPM-type phosphatase" evidence="2">
    <location>
        <begin position="112"/>
        <end position="252"/>
    </location>
</feature>
<evidence type="ECO:0000313" key="3">
    <source>
        <dbReference type="EMBL" id="CBJ30159.1"/>
    </source>
</evidence>
<reference evidence="3 4" key="1">
    <citation type="journal article" date="2010" name="Nature">
        <title>The Ectocarpus genome and the independent evolution of multicellularity in brown algae.</title>
        <authorList>
            <person name="Cock J.M."/>
            <person name="Sterck L."/>
            <person name="Rouze P."/>
            <person name="Scornet D."/>
            <person name="Allen A.E."/>
            <person name="Amoutzias G."/>
            <person name="Anthouard V."/>
            <person name="Artiguenave F."/>
            <person name="Aury J.M."/>
            <person name="Badger J.H."/>
            <person name="Beszteri B."/>
            <person name="Billiau K."/>
            <person name="Bonnet E."/>
            <person name="Bothwell J.H."/>
            <person name="Bowler C."/>
            <person name="Boyen C."/>
            <person name="Brownlee C."/>
            <person name="Carrano C.J."/>
            <person name="Charrier B."/>
            <person name="Cho G.Y."/>
            <person name="Coelho S.M."/>
            <person name="Collen J."/>
            <person name="Corre E."/>
            <person name="Da Silva C."/>
            <person name="Delage L."/>
            <person name="Delaroque N."/>
            <person name="Dittami S.M."/>
            <person name="Doulbeau S."/>
            <person name="Elias M."/>
            <person name="Farnham G."/>
            <person name="Gachon C.M."/>
            <person name="Gschloessl B."/>
            <person name="Heesch S."/>
            <person name="Jabbari K."/>
            <person name="Jubin C."/>
            <person name="Kawai H."/>
            <person name="Kimura K."/>
            <person name="Kloareg B."/>
            <person name="Kupper F.C."/>
            <person name="Lang D."/>
            <person name="Le Bail A."/>
            <person name="Leblanc C."/>
            <person name="Lerouge P."/>
            <person name="Lohr M."/>
            <person name="Lopez P.J."/>
            <person name="Martens C."/>
            <person name="Maumus F."/>
            <person name="Michel G."/>
            <person name="Miranda-Saavedra D."/>
            <person name="Morales J."/>
            <person name="Moreau H."/>
            <person name="Motomura T."/>
            <person name="Nagasato C."/>
            <person name="Napoli C.A."/>
            <person name="Nelson D.R."/>
            <person name="Nyvall-Collen P."/>
            <person name="Peters A.F."/>
            <person name="Pommier C."/>
            <person name="Potin P."/>
            <person name="Poulain J."/>
            <person name="Quesneville H."/>
            <person name="Read B."/>
            <person name="Rensing S.A."/>
            <person name="Ritter A."/>
            <person name="Rousvoal S."/>
            <person name="Samanta M."/>
            <person name="Samson G."/>
            <person name="Schroeder D.C."/>
            <person name="Segurens B."/>
            <person name="Strittmatter M."/>
            <person name="Tonon T."/>
            <person name="Tregear J.W."/>
            <person name="Valentin K."/>
            <person name="von Dassow P."/>
            <person name="Yamagishi T."/>
            <person name="Van de Peer Y."/>
            <person name="Wincker P."/>
        </authorList>
    </citation>
    <scope>NUCLEOTIDE SEQUENCE [LARGE SCALE GENOMIC DNA]</scope>
    <source>
        <strain evidence="4">Ec32 / CCAP1310/4</strain>
    </source>
</reference>
<dbReference type="Pfam" id="PF00481">
    <property type="entry name" value="PP2C"/>
    <property type="match status" value="1"/>
</dbReference>
<evidence type="ECO:0000313" key="4">
    <source>
        <dbReference type="Proteomes" id="UP000002630"/>
    </source>
</evidence>
<protein>
    <recommendedName>
        <fullName evidence="2">PPM-type phosphatase domain-containing protein</fullName>
    </recommendedName>
</protein>
<organism evidence="3 4">
    <name type="scientific">Ectocarpus siliculosus</name>
    <name type="common">Brown alga</name>
    <name type="synonym">Conferva siliculosa</name>
    <dbReference type="NCBI Taxonomy" id="2880"/>
    <lineage>
        <taxon>Eukaryota</taxon>
        <taxon>Sar</taxon>
        <taxon>Stramenopiles</taxon>
        <taxon>Ochrophyta</taxon>
        <taxon>PX clade</taxon>
        <taxon>Phaeophyceae</taxon>
        <taxon>Ectocarpales</taxon>
        <taxon>Ectocarpaceae</taxon>
        <taxon>Ectocarpus</taxon>
    </lineage>
</organism>
<dbReference type="EMBL" id="FN648270">
    <property type="protein sequence ID" value="CBJ30159.1"/>
    <property type="molecule type" value="Genomic_DNA"/>
</dbReference>
<dbReference type="SUPFAM" id="SSF81606">
    <property type="entry name" value="PP2C-like"/>
    <property type="match status" value="1"/>
</dbReference>
<dbReference type="InterPro" id="IPR001932">
    <property type="entry name" value="PPM-type_phosphatase-like_dom"/>
</dbReference>
<sequence length="252" mass="27125">MPLFSRSRSRSSSAGSNGQHIAVANGGGGPGNSSSSQVHEQQQAYGSAPPGTTVGKGTASVEEDVTPSTRVPSADDEAPAADAEMGDRPLARPLAPPPQPQPALKPMQMKVRLSFRTDIGGMSENQDNCFIWRHEPSGSFVIGVLDGHGRDVGRLAAHVVQEFMQDWLSRRWGEVKENPAEAFRTLFREDNGGYLMKRRSMTQPWSCVHGGTSATLVALVEGRTLYTANVGDSSALLAMQGRRIEVRFCMCV</sequence>
<feature type="region of interest" description="Disordered" evidence="1">
    <location>
        <begin position="1"/>
        <end position="106"/>
    </location>
</feature>
<dbReference type="InterPro" id="IPR036457">
    <property type="entry name" value="PPM-type-like_dom_sf"/>
</dbReference>